<feature type="transmembrane region" description="Helical" evidence="8">
    <location>
        <begin position="377"/>
        <end position="395"/>
    </location>
</feature>
<dbReference type="KEGG" id="cei:CEPID_05995"/>
<evidence type="ECO:0000259" key="9">
    <source>
        <dbReference type="PROSITE" id="PS50850"/>
    </source>
</evidence>
<dbReference type="EMBL" id="CP011541">
    <property type="protein sequence ID" value="AKK03060.1"/>
    <property type="molecule type" value="Genomic_DNA"/>
</dbReference>
<accession>A0A0G3GR50</accession>
<proteinExistence type="inferred from homology"/>
<dbReference type="PROSITE" id="PS50850">
    <property type="entry name" value="MFS"/>
    <property type="match status" value="1"/>
</dbReference>
<dbReference type="GO" id="GO:0015833">
    <property type="term" value="P:peptide transport"/>
    <property type="evidence" value="ECO:0007669"/>
    <property type="project" value="InterPro"/>
</dbReference>
<protein>
    <submittedName>
        <fullName evidence="10">Amino acid/peptide transporter (Peptide:H symporter)</fullName>
    </submittedName>
</protein>
<evidence type="ECO:0000256" key="5">
    <source>
        <dbReference type="ARBA" id="ARBA00022692"/>
    </source>
</evidence>
<organism evidence="10 11">
    <name type="scientific">Corynebacterium epidermidicanis</name>
    <dbReference type="NCBI Taxonomy" id="1050174"/>
    <lineage>
        <taxon>Bacteria</taxon>
        <taxon>Bacillati</taxon>
        <taxon>Actinomycetota</taxon>
        <taxon>Actinomycetes</taxon>
        <taxon>Mycobacteriales</taxon>
        <taxon>Corynebacteriaceae</taxon>
        <taxon>Corynebacterium</taxon>
    </lineage>
</organism>
<name>A0A0G3GR50_9CORY</name>
<dbReference type="InterPro" id="IPR050171">
    <property type="entry name" value="MFS_Transporters"/>
</dbReference>
<comment type="similarity">
    <text evidence="2">Belongs to the major facilitator superfamily. Proton-dependent oligopeptide transporter (POT/PTR) (TC 2.A.17) family.</text>
</comment>
<reference evidence="10 11" key="1">
    <citation type="submission" date="2015-05" db="EMBL/GenBank/DDBJ databases">
        <title>Complete genome sequence of Corynebacterium epidermidicanis DSM 45586, isolated from the skin of a dog suffering from pruritus.</title>
        <authorList>
            <person name="Ruckert C."/>
            <person name="Albersmeier A."/>
            <person name="Winkler A."/>
            <person name="Tauch A."/>
        </authorList>
    </citation>
    <scope>NUCLEOTIDE SEQUENCE [LARGE SCALE GENOMIC DNA]</scope>
    <source>
        <strain evidence="10 11">DSM 45586</strain>
    </source>
</reference>
<feature type="transmembrane region" description="Helical" evidence="8">
    <location>
        <begin position="123"/>
        <end position="145"/>
    </location>
</feature>
<gene>
    <name evidence="10" type="ORF">CEPID_05995</name>
</gene>
<dbReference type="PATRIC" id="fig|1050174.4.peg.1212"/>
<evidence type="ECO:0000256" key="3">
    <source>
        <dbReference type="ARBA" id="ARBA00022448"/>
    </source>
</evidence>
<dbReference type="AlphaFoldDB" id="A0A0G3GR50"/>
<evidence type="ECO:0000313" key="11">
    <source>
        <dbReference type="Proteomes" id="UP000035368"/>
    </source>
</evidence>
<dbReference type="PANTHER" id="PTHR23517">
    <property type="entry name" value="RESISTANCE PROTEIN MDTM, PUTATIVE-RELATED-RELATED"/>
    <property type="match status" value="1"/>
</dbReference>
<dbReference type="Pfam" id="PF00854">
    <property type="entry name" value="PTR2"/>
    <property type="match status" value="1"/>
</dbReference>
<evidence type="ECO:0000256" key="1">
    <source>
        <dbReference type="ARBA" id="ARBA00004651"/>
    </source>
</evidence>
<keyword evidence="3" id="KW-0813">Transport</keyword>
<evidence type="ECO:0000256" key="2">
    <source>
        <dbReference type="ARBA" id="ARBA00005982"/>
    </source>
</evidence>
<keyword evidence="6 8" id="KW-1133">Transmembrane helix</keyword>
<keyword evidence="4" id="KW-1003">Cell membrane</keyword>
<keyword evidence="5 8" id="KW-0812">Transmembrane</keyword>
<feature type="transmembrane region" description="Helical" evidence="8">
    <location>
        <begin position="344"/>
        <end position="365"/>
    </location>
</feature>
<dbReference type="CDD" id="cd17346">
    <property type="entry name" value="MFS_DtpA_like"/>
    <property type="match status" value="1"/>
</dbReference>
<evidence type="ECO:0000256" key="8">
    <source>
        <dbReference type="SAM" id="Phobius"/>
    </source>
</evidence>
<dbReference type="NCBIfam" id="TIGR00924">
    <property type="entry name" value="yjdL_sub1_fam"/>
    <property type="match status" value="1"/>
</dbReference>
<comment type="subcellular location">
    <subcellularLocation>
        <location evidence="1">Cell membrane</location>
        <topology evidence="1">Multi-pass membrane protein</topology>
    </subcellularLocation>
</comment>
<dbReference type="InterPro" id="IPR000109">
    <property type="entry name" value="POT_fam"/>
</dbReference>
<feature type="transmembrane region" description="Helical" evidence="8">
    <location>
        <begin position="307"/>
        <end position="329"/>
    </location>
</feature>
<feature type="transmembrane region" description="Helical" evidence="8">
    <location>
        <begin position="407"/>
        <end position="431"/>
    </location>
</feature>
<feature type="transmembrane region" description="Helical" evidence="8">
    <location>
        <begin position="477"/>
        <end position="495"/>
    </location>
</feature>
<dbReference type="GO" id="GO:1904680">
    <property type="term" value="F:peptide transmembrane transporter activity"/>
    <property type="evidence" value="ECO:0007669"/>
    <property type="project" value="InterPro"/>
</dbReference>
<evidence type="ECO:0000256" key="6">
    <source>
        <dbReference type="ARBA" id="ARBA00022989"/>
    </source>
</evidence>
<dbReference type="Gene3D" id="1.20.1250.20">
    <property type="entry name" value="MFS general substrate transporter like domains"/>
    <property type="match status" value="1"/>
</dbReference>
<dbReference type="GO" id="GO:0005886">
    <property type="term" value="C:plasma membrane"/>
    <property type="evidence" value="ECO:0007669"/>
    <property type="project" value="UniProtKB-SubCell"/>
</dbReference>
<feature type="transmembrane region" description="Helical" evidence="8">
    <location>
        <begin position="166"/>
        <end position="185"/>
    </location>
</feature>
<keyword evidence="7 8" id="KW-0472">Membrane</keyword>
<sequence>MVMHKLERRLSAATELGTTAPPWRTQPRGLPALVSIEMWERFSFYGMQAILVFYLYADDGLGLSKQDATAIIGAYGAFVYLCCILGGFLADRVWGPERVLLSGATTVMVGHATLSFTNTATGLTFGLVMIGLGSGFIKTCAITILGQLYPADSHNATARKDFGFQLFYLSIQIGSLLGPLLTGYLADRYSWQLGFLAAAILMAIGVFSYAMLRPRMLAELNPAQRDLMLNPRAPLRRSQVTALISSAIVCSVLLGAIALRTSLTISALANGLLAVVLFSIVGLFGYLWRSPLTTAAERRQLTRFLPLFLSACIFWSVAYQNFGVFAVYADLKLNRNVGSFEIPAAWIQTLNPILVMALAIPVSLLRSALHRQASHTASTMAWGVIASAVAFLLFVPVSDGGPHSTPLVVMCAIAAIIALGELCIGPVGMAATATCAPSAHRTLFSALYFLNFAVGMAASGALSRFYDPENAAAERTYFLVTGLVTLTLGALLLLWQRYLRNKASSD</sequence>
<dbReference type="InterPro" id="IPR020846">
    <property type="entry name" value="MFS_dom"/>
</dbReference>
<feature type="transmembrane region" description="Helical" evidence="8">
    <location>
        <begin position="443"/>
        <end position="465"/>
    </location>
</feature>
<evidence type="ECO:0000256" key="7">
    <source>
        <dbReference type="ARBA" id="ARBA00023136"/>
    </source>
</evidence>
<dbReference type="SUPFAM" id="SSF103473">
    <property type="entry name" value="MFS general substrate transporter"/>
    <property type="match status" value="1"/>
</dbReference>
<evidence type="ECO:0000256" key="4">
    <source>
        <dbReference type="ARBA" id="ARBA00022475"/>
    </source>
</evidence>
<keyword evidence="11" id="KW-1185">Reference proteome</keyword>
<feature type="transmembrane region" description="Helical" evidence="8">
    <location>
        <begin position="99"/>
        <end position="117"/>
    </location>
</feature>
<feature type="transmembrane region" description="Helical" evidence="8">
    <location>
        <begin position="191"/>
        <end position="212"/>
    </location>
</feature>
<dbReference type="PANTHER" id="PTHR23517:SF15">
    <property type="entry name" value="PROTON-DEPENDENT OLIGOPEPTIDE FAMILY TRANSPORT PROTEIN"/>
    <property type="match status" value="1"/>
</dbReference>
<dbReference type="InterPro" id="IPR005279">
    <property type="entry name" value="Dipep/tripep_permease"/>
</dbReference>
<dbReference type="Proteomes" id="UP000035368">
    <property type="component" value="Chromosome"/>
</dbReference>
<dbReference type="STRING" id="1050174.CEPID_05995"/>
<feature type="transmembrane region" description="Helical" evidence="8">
    <location>
        <begin position="265"/>
        <end position="287"/>
    </location>
</feature>
<feature type="transmembrane region" description="Helical" evidence="8">
    <location>
        <begin position="38"/>
        <end position="57"/>
    </location>
</feature>
<evidence type="ECO:0000313" key="10">
    <source>
        <dbReference type="EMBL" id="AKK03060.1"/>
    </source>
</evidence>
<feature type="transmembrane region" description="Helical" evidence="8">
    <location>
        <begin position="240"/>
        <end position="259"/>
    </location>
</feature>
<dbReference type="InterPro" id="IPR036259">
    <property type="entry name" value="MFS_trans_sf"/>
</dbReference>
<feature type="transmembrane region" description="Helical" evidence="8">
    <location>
        <begin position="69"/>
        <end position="90"/>
    </location>
</feature>
<feature type="domain" description="Major facilitator superfamily (MFS) profile" evidence="9">
    <location>
        <begin position="32"/>
        <end position="499"/>
    </location>
</feature>